<feature type="transmembrane region" description="Helical" evidence="1">
    <location>
        <begin position="131"/>
        <end position="147"/>
    </location>
</feature>
<evidence type="ECO:0000256" key="2">
    <source>
        <dbReference type="SAM" id="SignalP"/>
    </source>
</evidence>
<feature type="chain" id="PRO_5040137643" evidence="2">
    <location>
        <begin position="23"/>
        <end position="320"/>
    </location>
</feature>
<name>A0A9N8WHA9_9GLOM</name>
<keyword evidence="1" id="KW-0812">Transmembrane</keyword>
<dbReference type="OrthoDB" id="2327125at2759"/>
<feature type="transmembrane region" description="Helical" evidence="1">
    <location>
        <begin position="185"/>
        <end position="206"/>
    </location>
</feature>
<evidence type="ECO:0000256" key="1">
    <source>
        <dbReference type="SAM" id="Phobius"/>
    </source>
</evidence>
<dbReference type="AlphaFoldDB" id="A0A9N8WHA9"/>
<feature type="transmembrane region" description="Helical" evidence="1">
    <location>
        <begin position="106"/>
        <end position="125"/>
    </location>
</feature>
<dbReference type="Proteomes" id="UP000789508">
    <property type="component" value="Unassembled WGS sequence"/>
</dbReference>
<gene>
    <name evidence="3" type="ORF">ALEPTO_LOCUS2887</name>
</gene>
<reference evidence="3" key="1">
    <citation type="submission" date="2021-06" db="EMBL/GenBank/DDBJ databases">
        <authorList>
            <person name="Kallberg Y."/>
            <person name="Tangrot J."/>
            <person name="Rosling A."/>
        </authorList>
    </citation>
    <scope>NUCLEOTIDE SEQUENCE</scope>
    <source>
        <strain evidence="3">FL130A</strain>
    </source>
</reference>
<feature type="transmembrane region" description="Helical" evidence="1">
    <location>
        <begin position="294"/>
        <end position="317"/>
    </location>
</feature>
<organism evidence="3 4">
    <name type="scientific">Ambispora leptoticha</name>
    <dbReference type="NCBI Taxonomy" id="144679"/>
    <lineage>
        <taxon>Eukaryota</taxon>
        <taxon>Fungi</taxon>
        <taxon>Fungi incertae sedis</taxon>
        <taxon>Mucoromycota</taxon>
        <taxon>Glomeromycotina</taxon>
        <taxon>Glomeromycetes</taxon>
        <taxon>Archaeosporales</taxon>
        <taxon>Ambisporaceae</taxon>
        <taxon>Ambispora</taxon>
    </lineage>
</organism>
<feature type="transmembrane region" description="Helical" evidence="1">
    <location>
        <begin position="159"/>
        <end position="179"/>
    </location>
</feature>
<sequence length="320" mass="36220">MSFGGFLAVVISLLALGAIVVTFPKPGKIPAQVPSGSTGLPSWQHGTDIDQNRLYSIVTFSFLLQMFGAIYVFKWTNNTANIPRKVISYFSEGIDKTRTTTYNRLLAFYLLFTALAALALLAFNIGKLWEAFGLWHNLWEMAILTLLNQGGKIKSVSRYVLGLGIYFIGTNTIILFLNWPLDAVFFKFQGLVIDFLQFIFYTRIYLNTRKRDREEAEARLPLDSEESENGGGRHEEASKPILIEHPKQLLLLVAATFELNIPHLIHDNIPAFCTICLLGYTRVSQKRIYLPKPVAWKTAVIIIWSFFLSLLAIRLSYGDK</sequence>
<keyword evidence="2" id="KW-0732">Signal</keyword>
<feature type="transmembrane region" description="Helical" evidence="1">
    <location>
        <begin position="54"/>
        <end position="73"/>
    </location>
</feature>
<keyword evidence="1" id="KW-0472">Membrane</keyword>
<evidence type="ECO:0000313" key="4">
    <source>
        <dbReference type="Proteomes" id="UP000789508"/>
    </source>
</evidence>
<dbReference type="EMBL" id="CAJVPS010000484">
    <property type="protein sequence ID" value="CAG8489117.1"/>
    <property type="molecule type" value="Genomic_DNA"/>
</dbReference>
<proteinExistence type="predicted"/>
<evidence type="ECO:0000313" key="3">
    <source>
        <dbReference type="EMBL" id="CAG8489117.1"/>
    </source>
</evidence>
<keyword evidence="1" id="KW-1133">Transmembrane helix</keyword>
<comment type="caution">
    <text evidence="3">The sequence shown here is derived from an EMBL/GenBank/DDBJ whole genome shotgun (WGS) entry which is preliminary data.</text>
</comment>
<protein>
    <submittedName>
        <fullName evidence="3">12871_t:CDS:1</fullName>
    </submittedName>
</protein>
<feature type="signal peptide" evidence="2">
    <location>
        <begin position="1"/>
        <end position="22"/>
    </location>
</feature>
<keyword evidence="4" id="KW-1185">Reference proteome</keyword>
<accession>A0A9N8WHA9</accession>